<accession>A0ABQ3I547</accession>
<comment type="caution">
    <text evidence="1">The sequence shown here is derived from an EMBL/GenBank/DDBJ whole genome shotgun (WGS) entry which is preliminary data.</text>
</comment>
<organism evidence="1 2">
    <name type="scientific">Roseivirga thermotolerans</name>
    <dbReference type="NCBI Taxonomy" id="1758176"/>
    <lineage>
        <taxon>Bacteria</taxon>
        <taxon>Pseudomonadati</taxon>
        <taxon>Bacteroidota</taxon>
        <taxon>Cytophagia</taxon>
        <taxon>Cytophagales</taxon>
        <taxon>Roseivirgaceae</taxon>
        <taxon>Roseivirga</taxon>
    </lineage>
</organism>
<reference evidence="2" key="1">
    <citation type="journal article" date="2019" name="Int. J. Syst. Evol. Microbiol.">
        <title>The Global Catalogue of Microorganisms (GCM) 10K type strain sequencing project: providing services to taxonomists for standard genome sequencing and annotation.</title>
        <authorList>
            <consortium name="The Broad Institute Genomics Platform"/>
            <consortium name="The Broad Institute Genome Sequencing Center for Infectious Disease"/>
            <person name="Wu L."/>
            <person name="Ma J."/>
        </authorList>
    </citation>
    <scope>NUCLEOTIDE SEQUENCE [LARGE SCALE GENOMIC DNA]</scope>
    <source>
        <strain evidence="2">CGMCC 1.15111</strain>
    </source>
</reference>
<keyword evidence="2" id="KW-1185">Reference proteome</keyword>
<name>A0ABQ3I547_9BACT</name>
<evidence type="ECO:0000313" key="1">
    <source>
        <dbReference type="EMBL" id="GHE65267.1"/>
    </source>
</evidence>
<dbReference type="Proteomes" id="UP000658258">
    <property type="component" value="Unassembled WGS sequence"/>
</dbReference>
<gene>
    <name evidence="1" type="ORF">GCM10011340_20430</name>
</gene>
<sequence>MNTHTTTPFFEKINFIERYRALCHKFNSYDTSMDSYEIATYKEVLDEFGLSYEHNKKEKFLSTTYSLASGHEFTLTFGLWRGKVETILVIRHEGQYIDPAGRFDFIPEKMGYEFDRKKYNLPKFSSVEDLREILYTLMGIIKDLEQAIVQGV</sequence>
<dbReference type="EMBL" id="BNAG01000003">
    <property type="protein sequence ID" value="GHE65267.1"/>
    <property type="molecule type" value="Genomic_DNA"/>
</dbReference>
<protein>
    <submittedName>
        <fullName evidence="1">Uncharacterized protein</fullName>
    </submittedName>
</protein>
<evidence type="ECO:0000313" key="2">
    <source>
        <dbReference type="Proteomes" id="UP000658258"/>
    </source>
</evidence>
<dbReference type="RefSeq" id="WP_189630162.1">
    <property type="nucleotide sequence ID" value="NZ_BNAG01000003.1"/>
</dbReference>
<proteinExistence type="predicted"/>